<dbReference type="EMBL" id="JAPWDS010000003">
    <property type="protein sequence ID" value="KAJ5503799.1"/>
    <property type="molecule type" value="Genomic_DNA"/>
</dbReference>
<dbReference type="AlphaFoldDB" id="A0A9W9XUW7"/>
<name>A0A9W9XUW7_9EURO</name>
<evidence type="ECO:0000313" key="3">
    <source>
        <dbReference type="EMBL" id="KAJ5503799.1"/>
    </source>
</evidence>
<organism evidence="3 4">
    <name type="scientific">Penicillium fimorum</name>
    <dbReference type="NCBI Taxonomy" id="1882269"/>
    <lineage>
        <taxon>Eukaryota</taxon>
        <taxon>Fungi</taxon>
        <taxon>Dikarya</taxon>
        <taxon>Ascomycota</taxon>
        <taxon>Pezizomycotina</taxon>
        <taxon>Eurotiomycetes</taxon>
        <taxon>Eurotiomycetidae</taxon>
        <taxon>Eurotiales</taxon>
        <taxon>Aspergillaceae</taxon>
        <taxon>Penicillium</taxon>
    </lineage>
</organism>
<keyword evidence="2" id="KW-0732">Signal</keyword>
<feature type="chain" id="PRO_5040750656" evidence="2">
    <location>
        <begin position="19"/>
        <end position="163"/>
    </location>
</feature>
<keyword evidence="4" id="KW-1185">Reference proteome</keyword>
<comment type="caution">
    <text evidence="3">The sequence shown here is derived from an EMBL/GenBank/DDBJ whole genome shotgun (WGS) entry which is preliminary data.</text>
</comment>
<feature type="compositionally biased region" description="Low complexity" evidence="1">
    <location>
        <begin position="22"/>
        <end position="52"/>
    </location>
</feature>
<feature type="signal peptide" evidence="2">
    <location>
        <begin position="1"/>
        <end position="18"/>
    </location>
</feature>
<accession>A0A9W9XUW7</accession>
<gene>
    <name evidence="3" type="ORF">N7463_006673</name>
</gene>
<dbReference type="Proteomes" id="UP001149954">
    <property type="component" value="Unassembled WGS sequence"/>
</dbReference>
<evidence type="ECO:0000313" key="4">
    <source>
        <dbReference type="Proteomes" id="UP001149954"/>
    </source>
</evidence>
<protein>
    <submittedName>
        <fullName evidence="3">Uncharacterized protein</fullName>
    </submittedName>
</protein>
<dbReference type="OrthoDB" id="4503311at2759"/>
<reference evidence="3" key="1">
    <citation type="submission" date="2022-12" db="EMBL/GenBank/DDBJ databases">
        <authorList>
            <person name="Petersen C."/>
        </authorList>
    </citation>
    <scope>NUCLEOTIDE SEQUENCE</scope>
    <source>
        <strain evidence="3">IBT 29495</strain>
    </source>
</reference>
<evidence type="ECO:0000256" key="1">
    <source>
        <dbReference type="SAM" id="MobiDB-lite"/>
    </source>
</evidence>
<proteinExistence type="predicted"/>
<sequence length="163" mass="17247">MQYKLASISLLLASMASATPSASVTPSASATPSSSPSPTFTPRASSSPTFTPRASSSVSEVIPYNTNGPVNLEHFQCGYRGWGCNWSKSMHSYGNNCGTSPFKPGQQLRHYRVVAVSSDGSGDCASQAGDMCCQVLAEYPCQSGEKFLECNKPEIGMCNVQRG</sequence>
<reference evidence="3" key="2">
    <citation type="journal article" date="2023" name="IMA Fungus">
        <title>Comparative genomic study of the Penicillium genus elucidates a diverse pangenome and 15 lateral gene transfer events.</title>
        <authorList>
            <person name="Petersen C."/>
            <person name="Sorensen T."/>
            <person name="Nielsen M.R."/>
            <person name="Sondergaard T.E."/>
            <person name="Sorensen J.L."/>
            <person name="Fitzpatrick D.A."/>
            <person name="Frisvad J.C."/>
            <person name="Nielsen K.L."/>
        </authorList>
    </citation>
    <scope>NUCLEOTIDE SEQUENCE</scope>
    <source>
        <strain evidence="3">IBT 29495</strain>
    </source>
</reference>
<feature type="region of interest" description="Disordered" evidence="1">
    <location>
        <begin position="22"/>
        <end position="54"/>
    </location>
</feature>
<evidence type="ECO:0000256" key="2">
    <source>
        <dbReference type="SAM" id="SignalP"/>
    </source>
</evidence>